<accession>A0A1H2SCI4</accession>
<dbReference type="AlphaFoldDB" id="A0A1H2SCI4"/>
<evidence type="ECO:0000313" key="2">
    <source>
        <dbReference type="EMBL" id="SDW29292.1"/>
    </source>
</evidence>
<protein>
    <submittedName>
        <fullName evidence="2">Citrate synthase</fullName>
    </submittedName>
</protein>
<dbReference type="EMBL" id="FNOF01000002">
    <property type="protein sequence ID" value="SDW29292.1"/>
    <property type="molecule type" value="Genomic_DNA"/>
</dbReference>
<gene>
    <name evidence="2" type="ORF">SAMN05443574_102302</name>
</gene>
<dbReference type="Proteomes" id="UP000182573">
    <property type="component" value="Unassembled WGS sequence"/>
</dbReference>
<organism evidence="2 3">
    <name type="scientific">Haloarcula vallismortis</name>
    <name type="common">Halobacterium vallismortis</name>
    <dbReference type="NCBI Taxonomy" id="28442"/>
    <lineage>
        <taxon>Archaea</taxon>
        <taxon>Methanobacteriati</taxon>
        <taxon>Methanobacteriota</taxon>
        <taxon>Stenosarchaea group</taxon>
        <taxon>Halobacteria</taxon>
        <taxon>Halobacteriales</taxon>
        <taxon>Haloarculaceae</taxon>
        <taxon>Haloarcula</taxon>
    </lineage>
</organism>
<evidence type="ECO:0000313" key="3">
    <source>
        <dbReference type="Proteomes" id="UP000182573"/>
    </source>
</evidence>
<feature type="region of interest" description="Disordered" evidence="1">
    <location>
        <begin position="1"/>
        <end position="39"/>
    </location>
</feature>
<reference evidence="2 3" key="1">
    <citation type="submission" date="2016-10" db="EMBL/GenBank/DDBJ databases">
        <authorList>
            <person name="de Groot N.N."/>
        </authorList>
    </citation>
    <scope>NUCLEOTIDE SEQUENCE [LARGE SCALE GENOMIC DNA]</scope>
    <source>
        <strain evidence="2 3">DSM 3756</strain>
    </source>
</reference>
<evidence type="ECO:0000256" key="1">
    <source>
        <dbReference type="SAM" id="MobiDB-lite"/>
    </source>
</evidence>
<proteinExistence type="predicted"/>
<name>A0A1H2SCI4_HALVA</name>
<sequence>MAAGHPNGKKVEGDRLIRPRARYVGKNPDETTFVPLEER</sequence>